<evidence type="ECO:0000259" key="3">
    <source>
        <dbReference type="Pfam" id="PF14018"/>
    </source>
</evidence>
<name>A0A923LQ35_9FIRM</name>
<reference evidence="4" key="1">
    <citation type="submission" date="2020-08" db="EMBL/GenBank/DDBJ databases">
        <title>Genome public.</title>
        <authorList>
            <person name="Liu C."/>
            <person name="Sun Q."/>
        </authorList>
    </citation>
    <scope>NUCLEOTIDE SEQUENCE</scope>
    <source>
        <strain evidence="4">BX1005</strain>
    </source>
</reference>
<keyword evidence="1" id="KW-1133">Transmembrane helix</keyword>
<protein>
    <submittedName>
        <fullName evidence="4">DUF4234 domain-containing protein</fullName>
    </submittedName>
</protein>
<dbReference type="Pfam" id="PF14018">
    <property type="entry name" value="DUF4234"/>
    <property type="match status" value="1"/>
</dbReference>
<evidence type="ECO:0000313" key="4">
    <source>
        <dbReference type="EMBL" id="MBC5714270.1"/>
    </source>
</evidence>
<evidence type="ECO:0000259" key="2">
    <source>
        <dbReference type="Pfam" id="PF13240"/>
    </source>
</evidence>
<feature type="transmembrane region" description="Helical" evidence="1">
    <location>
        <begin position="77"/>
        <end position="96"/>
    </location>
</feature>
<evidence type="ECO:0000313" key="5">
    <source>
        <dbReference type="Proteomes" id="UP000606720"/>
    </source>
</evidence>
<keyword evidence="1" id="KW-0812">Transmembrane</keyword>
<proteinExistence type="predicted"/>
<dbReference type="InterPro" id="IPR026870">
    <property type="entry name" value="Zinc_ribbon_dom"/>
</dbReference>
<keyword evidence="1" id="KW-0472">Membrane</keyword>
<accession>A0A923LQ35</accession>
<dbReference type="Pfam" id="PF13240">
    <property type="entry name" value="Zn_Ribbon_1"/>
    <property type="match status" value="1"/>
</dbReference>
<feature type="transmembrane region" description="Helical" evidence="1">
    <location>
        <begin position="117"/>
        <end position="136"/>
    </location>
</feature>
<evidence type="ECO:0000256" key="1">
    <source>
        <dbReference type="SAM" id="Phobius"/>
    </source>
</evidence>
<feature type="transmembrane region" description="Helical" evidence="1">
    <location>
        <begin position="161"/>
        <end position="184"/>
    </location>
</feature>
<dbReference type="AlphaFoldDB" id="A0A923LQ35"/>
<dbReference type="RefSeq" id="WP_186867001.1">
    <property type="nucleotide sequence ID" value="NZ_JACOPH010000006.1"/>
</dbReference>
<organism evidence="4 5">
    <name type="scientific">Roseburia zhanii</name>
    <dbReference type="NCBI Taxonomy" id="2763064"/>
    <lineage>
        <taxon>Bacteria</taxon>
        <taxon>Bacillati</taxon>
        <taxon>Bacillota</taxon>
        <taxon>Clostridia</taxon>
        <taxon>Lachnospirales</taxon>
        <taxon>Lachnospiraceae</taxon>
        <taxon>Roseburia</taxon>
    </lineage>
</organism>
<feature type="domain" description="Zinc-ribbon" evidence="2">
    <location>
        <begin position="2"/>
        <end position="23"/>
    </location>
</feature>
<gene>
    <name evidence="4" type="ORF">H8S17_08615</name>
</gene>
<feature type="domain" description="DUF4234" evidence="3">
    <location>
        <begin position="75"/>
        <end position="144"/>
    </location>
</feature>
<comment type="caution">
    <text evidence="4">The sequence shown here is derived from an EMBL/GenBank/DDBJ whole genome shotgun (WGS) entry which is preliminary data.</text>
</comment>
<dbReference type="Proteomes" id="UP000606720">
    <property type="component" value="Unassembled WGS sequence"/>
</dbReference>
<keyword evidence="5" id="KW-1185">Reference proteome</keyword>
<dbReference type="InterPro" id="IPR025328">
    <property type="entry name" value="DUF4234"/>
</dbReference>
<sequence length="200" mass="22163">MFCQKCGAQIPDNTKFCPSCGEPCSIGNQFSKMANDAFQATEQELGSAINEVHQTFNNGGQTPPYGCGTRLKDDRGLLSYILLSIITCGIYSYYFIYKMAHDVNIACEGDGEQTSGLVAFILLSIITCGIYSWVWYYKLGNRLAANAPRYGLSFQENGTTVLLWFVFGALLCGIGPFIAMNILIKNSNRICNAYNRKYNL</sequence>
<dbReference type="EMBL" id="JACOPH010000006">
    <property type="protein sequence ID" value="MBC5714270.1"/>
    <property type="molecule type" value="Genomic_DNA"/>
</dbReference>